<evidence type="ECO:0000256" key="6">
    <source>
        <dbReference type="ARBA" id="ARBA00048612"/>
    </source>
</evidence>
<evidence type="ECO:0000256" key="3">
    <source>
        <dbReference type="ARBA" id="ARBA00022603"/>
    </source>
</evidence>
<keyword evidence="10" id="KW-1185">Reference proteome</keyword>
<sequence>MDSPIVTQLFRQLFRQHPACQNLNLNQSARHLAGLATCSSTAALSHHHVHVRRRQPCFHHHQQRRSLWTPGGGRERGSGPAIQRNESNWQQRTALLQRDMTEEYKRYPMVTAKELRGRRERPRRVKMLMRDFIEDSLYNPHYGYFSQQVVIFSPGEPFEFPNLRDEMEFHELLSKRYRAFEDRLDEAAPSDTRQLWYTPTELFRPYYGEAIARYLVDNYKLTTYPYDDLIIYEMGAGRGTLMLNILDYIRDMDPDVYARTQYKIIEISSKLAGVQDSQLKQSAARWHSSSPVAAAAGNRGHIGKVEIINQSIFDWSHVVPSPCFFLAFEVFDNFAHDVLRYDLETEAPLQGTVLIDDSGDFFEFYVPVLDPAVAHFLKVRHLATSGRYKLPYPASRLGRWFAANRPGAPNLSSPEYIPTRLMQFFEVLDKYFPAHRLVTSDFHSLPDALPGLNAPIVQTRYQRRPVPVTTPLVHQGYFDIMFPTDFHRAEAIYQAITGKLTRVLSHEEFMRRWAYLEETETQTGENPLLSWYKNASVLTTL</sequence>
<dbReference type="GO" id="GO:0005739">
    <property type="term" value="C:mitochondrion"/>
    <property type="evidence" value="ECO:0007669"/>
    <property type="project" value="UniProtKB-SubCell"/>
</dbReference>
<keyword evidence="3 7" id="KW-0489">Methyltransferase</keyword>
<reference evidence="9" key="2">
    <citation type="submission" date="2023-06" db="EMBL/GenBank/DDBJ databases">
        <authorList>
            <consortium name="Lawrence Berkeley National Laboratory"/>
            <person name="Haridas S."/>
            <person name="Hensen N."/>
            <person name="Bonometti L."/>
            <person name="Westerberg I."/>
            <person name="Brannstrom I.O."/>
            <person name="Guillou S."/>
            <person name="Cros-Aarteil S."/>
            <person name="Calhoun S."/>
            <person name="Kuo A."/>
            <person name="Mondo S."/>
            <person name="Pangilinan J."/>
            <person name="Riley R."/>
            <person name="Labutti K."/>
            <person name="Andreopoulos B."/>
            <person name="Lipzen A."/>
            <person name="Chen C."/>
            <person name="Yanf M."/>
            <person name="Daum C."/>
            <person name="Ng V."/>
            <person name="Clum A."/>
            <person name="Steindorff A."/>
            <person name="Ohm R."/>
            <person name="Martin F."/>
            <person name="Silar P."/>
            <person name="Natvig D."/>
            <person name="Lalanne C."/>
            <person name="Gautier V."/>
            <person name="Ament-Velasquez S.L."/>
            <person name="Kruys A."/>
            <person name="Hutchinson M.I."/>
            <person name="Powell A.J."/>
            <person name="Barry K."/>
            <person name="Miller A.N."/>
            <person name="Grigoriev I.V."/>
            <person name="Debuchy R."/>
            <person name="Gladieux P."/>
            <person name="Thoren M.H."/>
            <person name="Johannesson H."/>
        </authorList>
    </citation>
    <scope>NUCLEOTIDE SEQUENCE</scope>
    <source>
        <strain evidence="9">CBS 958.72</strain>
    </source>
</reference>
<dbReference type="FunFam" id="3.40.50.12710:FF:000002">
    <property type="entry name" value="Protein arginine methyltransferase NDUFAF7"/>
    <property type="match status" value="1"/>
</dbReference>
<feature type="region of interest" description="Disordered" evidence="8">
    <location>
        <begin position="61"/>
        <end position="86"/>
    </location>
</feature>
<keyword evidence="4 7" id="KW-0808">Transferase</keyword>
<protein>
    <recommendedName>
        <fullName evidence="7">Protein arginine methyltransferase NDUFAF7</fullName>
        <ecNumber evidence="7">2.1.1.320</ecNumber>
    </recommendedName>
</protein>
<organism evidence="9 10">
    <name type="scientific">Lasiosphaeria ovina</name>
    <dbReference type="NCBI Taxonomy" id="92902"/>
    <lineage>
        <taxon>Eukaryota</taxon>
        <taxon>Fungi</taxon>
        <taxon>Dikarya</taxon>
        <taxon>Ascomycota</taxon>
        <taxon>Pezizomycotina</taxon>
        <taxon>Sordariomycetes</taxon>
        <taxon>Sordariomycetidae</taxon>
        <taxon>Sordariales</taxon>
        <taxon>Lasiosphaeriaceae</taxon>
        <taxon>Lasiosphaeria</taxon>
    </lineage>
</organism>
<dbReference type="PANTHER" id="PTHR12049:SF5">
    <property type="entry name" value="PROTEIN ARGININE METHYLTRANSFERASE NDUFAF7 HOMOLOG, MITOCHONDRIAL"/>
    <property type="match status" value="1"/>
</dbReference>
<evidence type="ECO:0000256" key="1">
    <source>
        <dbReference type="ARBA" id="ARBA00004173"/>
    </source>
</evidence>
<comment type="similarity">
    <text evidence="2 7">Belongs to the NDUFAF7 family.</text>
</comment>
<proteinExistence type="inferred from homology"/>
<evidence type="ECO:0000256" key="4">
    <source>
        <dbReference type="ARBA" id="ARBA00022679"/>
    </source>
</evidence>
<dbReference type="GO" id="GO:0032259">
    <property type="term" value="P:methylation"/>
    <property type="evidence" value="ECO:0007669"/>
    <property type="project" value="UniProtKB-KW"/>
</dbReference>
<dbReference type="PANTHER" id="PTHR12049">
    <property type="entry name" value="PROTEIN ARGININE METHYLTRANSFERASE NDUFAF7, MITOCHONDRIAL"/>
    <property type="match status" value="1"/>
</dbReference>
<comment type="caution">
    <text evidence="9">The sequence shown here is derived from an EMBL/GenBank/DDBJ whole genome shotgun (WGS) entry which is preliminary data.</text>
</comment>
<dbReference type="Proteomes" id="UP001287356">
    <property type="component" value="Unassembled WGS sequence"/>
</dbReference>
<comment type="function">
    <text evidence="7">Arginine methyltransferase involved in the assembly or stability of mitochondrial NADH:ubiquinone oxidoreductase complex (complex I).</text>
</comment>
<dbReference type="SUPFAM" id="SSF53335">
    <property type="entry name" value="S-adenosyl-L-methionine-dependent methyltransferases"/>
    <property type="match status" value="1"/>
</dbReference>
<dbReference type="InterPro" id="IPR038375">
    <property type="entry name" value="NDUFAF7_sf"/>
</dbReference>
<evidence type="ECO:0000256" key="5">
    <source>
        <dbReference type="ARBA" id="ARBA00023128"/>
    </source>
</evidence>
<evidence type="ECO:0000313" key="9">
    <source>
        <dbReference type="EMBL" id="KAK3383726.1"/>
    </source>
</evidence>
<evidence type="ECO:0000256" key="2">
    <source>
        <dbReference type="ARBA" id="ARBA00005891"/>
    </source>
</evidence>
<name>A0AAE0NLK4_9PEZI</name>
<dbReference type="EC" id="2.1.1.320" evidence="7"/>
<dbReference type="InterPro" id="IPR003788">
    <property type="entry name" value="NDUFAF7"/>
</dbReference>
<dbReference type="Pfam" id="PF02636">
    <property type="entry name" value="Methyltransf_28"/>
    <property type="match status" value="1"/>
</dbReference>
<dbReference type="InterPro" id="IPR029063">
    <property type="entry name" value="SAM-dependent_MTases_sf"/>
</dbReference>
<evidence type="ECO:0000256" key="7">
    <source>
        <dbReference type="RuleBase" id="RU364114"/>
    </source>
</evidence>
<dbReference type="Gene3D" id="3.40.50.12710">
    <property type="match status" value="1"/>
</dbReference>
<reference evidence="9" key="1">
    <citation type="journal article" date="2023" name="Mol. Phylogenet. Evol.">
        <title>Genome-scale phylogeny and comparative genomics of the fungal order Sordariales.</title>
        <authorList>
            <person name="Hensen N."/>
            <person name="Bonometti L."/>
            <person name="Westerberg I."/>
            <person name="Brannstrom I.O."/>
            <person name="Guillou S."/>
            <person name="Cros-Aarteil S."/>
            <person name="Calhoun S."/>
            <person name="Haridas S."/>
            <person name="Kuo A."/>
            <person name="Mondo S."/>
            <person name="Pangilinan J."/>
            <person name="Riley R."/>
            <person name="LaButti K."/>
            <person name="Andreopoulos B."/>
            <person name="Lipzen A."/>
            <person name="Chen C."/>
            <person name="Yan M."/>
            <person name="Daum C."/>
            <person name="Ng V."/>
            <person name="Clum A."/>
            <person name="Steindorff A."/>
            <person name="Ohm R.A."/>
            <person name="Martin F."/>
            <person name="Silar P."/>
            <person name="Natvig D.O."/>
            <person name="Lalanne C."/>
            <person name="Gautier V."/>
            <person name="Ament-Velasquez S.L."/>
            <person name="Kruys A."/>
            <person name="Hutchinson M.I."/>
            <person name="Powell A.J."/>
            <person name="Barry K."/>
            <person name="Miller A.N."/>
            <person name="Grigoriev I.V."/>
            <person name="Debuchy R."/>
            <person name="Gladieux P."/>
            <person name="Hiltunen Thoren M."/>
            <person name="Johannesson H."/>
        </authorList>
    </citation>
    <scope>NUCLEOTIDE SEQUENCE</scope>
    <source>
        <strain evidence="9">CBS 958.72</strain>
    </source>
</reference>
<dbReference type="AlphaFoldDB" id="A0AAE0NLK4"/>
<evidence type="ECO:0000313" key="10">
    <source>
        <dbReference type="Proteomes" id="UP001287356"/>
    </source>
</evidence>
<keyword evidence="5 7" id="KW-0496">Mitochondrion</keyword>
<gene>
    <name evidence="9" type="ORF">B0T24DRAFT_606071</name>
</gene>
<dbReference type="EMBL" id="JAULSN010000001">
    <property type="protein sequence ID" value="KAK3383726.1"/>
    <property type="molecule type" value="Genomic_DNA"/>
</dbReference>
<accession>A0AAE0NLK4</accession>
<dbReference type="GO" id="GO:0035243">
    <property type="term" value="F:protein-arginine omega-N symmetric methyltransferase activity"/>
    <property type="evidence" value="ECO:0007669"/>
    <property type="project" value="UniProtKB-EC"/>
</dbReference>
<comment type="catalytic activity">
    <reaction evidence="6 7">
        <text>L-arginyl-[protein] + 2 S-adenosyl-L-methionine = N(omega),N(omega)'-dimethyl-L-arginyl-[protein] + 2 S-adenosyl-L-homocysteine + 2 H(+)</text>
        <dbReference type="Rhea" id="RHEA:48108"/>
        <dbReference type="Rhea" id="RHEA-COMP:10532"/>
        <dbReference type="Rhea" id="RHEA-COMP:11992"/>
        <dbReference type="ChEBI" id="CHEBI:15378"/>
        <dbReference type="ChEBI" id="CHEBI:29965"/>
        <dbReference type="ChEBI" id="CHEBI:57856"/>
        <dbReference type="ChEBI" id="CHEBI:59789"/>
        <dbReference type="ChEBI" id="CHEBI:88221"/>
        <dbReference type="EC" id="2.1.1.320"/>
    </reaction>
</comment>
<evidence type="ECO:0000256" key="8">
    <source>
        <dbReference type="SAM" id="MobiDB-lite"/>
    </source>
</evidence>
<comment type="subcellular location">
    <subcellularLocation>
        <location evidence="1 7">Mitochondrion</location>
    </subcellularLocation>
</comment>